<dbReference type="InterPro" id="IPR050194">
    <property type="entry name" value="Glycosyltransferase_grp1"/>
</dbReference>
<dbReference type="SUPFAM" id="SSF53756">
    <property type="entry name" value="UDP-Glycosyltransferase/glycogen phosphorylase"/>
    <property type="match status" value="1"/>
</dbReference>
<reference evidence="3" key="1">
    <citation type="submission" date="2019-04" db="EMBL/GenBank/DDBJ databases">
        <title>Evolution of Biomass-Degrading Anaerobic Consortia Revealed by Metagenomics.</title>
        <authorList>
            <person name="Peng X."/>
        </authorList>
    </citation>
    <scope>NUCLEOTIDE SEQUENCE</scope>
    <source>
        <strain evidence="3">SIG140</strain>
    </source>
</reference>
<dbReference type="EMBL" id="SUYC01000005">
    <property type="protein sequence ID" value="MBE6270554.1"/>
    <property type="molecule type" value="Genomic_DNA"/>
</dbReference>
<dbReference type="PANTHER" id="PTHR45947">
    <property type="entry name" value="SULFOQUINOVOSYL TRANSFERASE SQD2"/>
    <property type="match status" value="1"/>
</dbReference>
<proteinExistence type="predicted"/>
<dbReference type="Proteomes" id="UP000806522">
    <property type="component" value="Unassembled WGS sequence"/>
</dbReference>
<dbReference type="GO" id="GO:0016757">
    <property type="term" value="F:glycosyltransferase activity"/>
    <property type="evidence" value="ECO:0007669"/>
    <property type="project" value="InterPro"/>
</dbReference>
<dbReference type="InterPro" id="IPR028098">
    <property type="entry name" value="Glyco_trans_4-like_N"/>
</dbReference>
<dbReference type="CDD" id="cd03808">
    <property type="entry name" value="GT4_CapM-like"/>
    <property type="match status" value="1"/>
</dbReference>
<evidence type="ECO:0000259" key="1">
    <source>
        <dbReference type="Pfam" id="PF00534"/>
    </source>
</evidence>
<dbReference type="PANTHER" id="PTHR45947:SF3">
    <property type="entry name" value="SULFOQUINOVOSYL TRANSFERASE SQD2"/>
    <property type="match status" value="1"/>
</dbReference>
<accession>A0A9D5P0H4</accession>
<dbReference type="AlphaFoldDB" id="A0A9D5P0H4"/>
<dbReference type="Pfam" id="PF13477">
    <property type="entry name" value="Glyco_trans_4_2"/>
    <property type="match status" value="1"/>
</dbReference>
<comment type="caution">
    <text evidence="3">The sequence shown here is derived from an EMBL/GenBank/DDBJ whole genome shotgun (WGS) entry which is preliminary data.</text>
</comment>
<feature type="domain" description="Glycosyl transferase family 1" evidence="1">
    <location>
        <begin position="189"/>
        <end position="349"/>
    </location>
</feature>
<protein>
    <submittedName>
        <fullName evidence="3">Glycosyltransferase family 4 protein</fullName>
    </submittedName>
</protein>
<dbReference type="Pfam" id="PF00534">
    <property type="entry name" value="Glycos_transf_1"/>
    <property type="match status" value="1"/>
</dbReference>
<name>A0A9D5P0H4_XYLRU</name>
<evidence type="ECO:0000313" key="3">
    <source>
        <dbReference type="EMBL" id="MBE6270554.1"/>
    </source>
</evidence>
<dbReference type="Gene3D" id="3.40.50.2000">
    <property type="entry name" value="Glycogen Phosphorylase B"/>
    <property type="match status" value="2"/>
</dbReference>
<organism evidence="3 4">
    <name type="scientific">Xylanibacter ruminicola</name>
    <name type="common">Prevotella ruminicola</name>
    <dbReference type="NCBI Taxonomy" id="839"/>
    <lineage>
        <taxon>Bacteria</taxon>
        <taxon>Pseudomonadati</taxon>
        <taxon>Bacteroidota</taxon>
        <taxon>Bacteroidia</taxon>
        <taxon>Bacteroidales</taxon>
        <taxon>Prevotellaceae</taxon>
        <taxon>Xylanibacter</taxon>
    </lineage>
</organism>
<sequence length="374" mass="42183">MKKLFIIVNVDWFFLSHRLPVALAAQKAGWDVTIVTADTGRLKDIEAKGLKTINLPMSRSGMNIKEELGTMWFLYNLYKREKPDVVHHVGMKTILWGTLAAKFAKVNGVVNAVSGLGGFFAEDNKSILAKVMPKVLKFSHNRKNLLVIFQNNEDRAMYVKKGIIDDNQARFIKGSGVNLHEFCYTQEPSEGKVKIILTARMIVEKGIFLLTEAAERLRKECEDKAEFWLVGGIDDHPGAITKEQLDAACDGKYIKWLGYRTDVKELLQQSHIVAFPSYYMEGLPKSLIEATAIGRPIITTQSIGCKDTVDDGVNGYLIAPKEVDPLVEKLRILIDDASLRQKMGKASREKAEKDFSLDIVIERHLNIYNELIRK</sequence>
<evidence type="ECO:0000259" key="2">
    <source>
        <dbReference type="Pfam" id="PF13477"/>
    </source>
</evidence>
<evidence type="ECO:0000313" key="4">
    <source>
        <dbReference type="Proteomes" id="UP000806522"/>
    </source>
</evidence>
<dbReference type="InterPro" id="IPR001296">
    <property type="entry name" value="Glyco_trans_1"/>
</dbReference>
<feature type="domain" description="Glycosyltransferase subfamily 4-like N-terminal" evidence="2">
    <location>
        <begin position="5"/>
        <end position="147"/>
    </location>
</feature>
<gene>
    <name evidence="3" type="ORF">E7101_06335</name>
</gene>